<keyword evidence="2" id="KW-1185">Reference proteome</keyword>
<name>A0A5C4J933_9ACTN</name>
<sequence>MSEGTTTWIAQTRQAVETATDAVQAQRHMDALQDAARELDEALPLLAKVRKAAELDGSAWWRPPAIDDQVLTFLDAAQQSLQARALSAATRAVRERTAALNNAAQSAWKQYLRDRTGDAHELRELMSALGGATDIAAAAQQLDEALAPLIRLGGRLPTEQDLQLLDQADARFAHLREQLPAGVRDFVSAAARGGAPLDLLDSQVLAWLQDQDVALNFKIVTGAPAGGPHE</sequence>
<evidence type="ECO:0000313" key="1">
    <source>
        <dbReference type="EMBL" id="TMQ95290.1"/>
    </source>
</evidence>
<organism evidence="1 2">
    <name type="scientific">Actinomadura soli</name>
    <dbReference type="NCBI Taxonomy" id="2508997"/>
    <lineage>
        <taxon>Bacteria</taxon>
        <taxon>Bacillati</taxon>
        <taxon>Actinomycetota</taxon>
        <taxon>Actinomycetes</taxon>
        <taxon>Streptosporangiales</taxon>
        <taxon>Thermomonosporaceae</taxon>
        <taxon>Actinomadura</taxon>
    </lineage>
</organism>
<gene>
    <name evidence="1" type="ORF">ETD83_22650</name>
</gene>
<dbReference type="RefSeq" id="WP_138647156.1">
    <property type="nucleotide sequence ID" value="NZ_VCKW01000120.1"/>
</dbReference>
<protein>
    <submittedName>
        <fullName evidence="1">Uncharacterized protein</fullName>
    </submittedName>
</protein>
<reference evidence="1 2" key="1">
    <citation type="submission" date="2019-05" db="EMBL/GenBank/DDBJ databases">
        <title>Draft genome sequence of Actinomadura sp. 14C53.</title>
        <authorList>
            <person name="Saricaoglu S."/>
            <person name="Isik K."/>
        </authorList>
    </citation>
    <scope>NUCLEOTIDE SEQUENCE [LARGE SCALE GENOMIC DNA]</scope>
    <source>
        <strain evidence="1 2">14C53</strain>
    </source>
</reference>
<dbReference type="OrthoDB" id="3466681at2"/>
<accession>A0A5C4J933</accession>
<dbReference type="EMBL" id="VCKW01000120">
    <property type="protein sequence ID" value="TMQ95290.1"/>
    <property type="molecule type" value="Genomic_DNA"/>
</dbReference>
<proteinExistence type="predicted"/>
<evidence type="ECO:0000313" key="2">
    <source>
        <dbReference type="Proteomes" id="UP000309174"/>
    </source>
</evidence>
<dbReference type="Proteomes" id="UP000309174">
    <property type="component" value="Unassembled WGS sequence"/>
</dbReference>
<dbReference type="AlphaFoldDB" id="A0A5C4J933"/>
<comment type="caution">
    <text evidence="1">The sequence shown here is derived from an EMBL/GenBank/DDBJ whole genome shotgun (WGS) entry which is preliminary data.</text>
</comment>